<dbReference type="AlphaFoldDB" id="A0AAD7NZF3"/>
<feature type="region of interest" description="Disordered" evidence="1">
    <location>
        <begin position="318"/>
        <end position="367"/>
    </location>
</feature>
<evidence type="ECO:0000313" key="3">
    <source>
        <dbReference type="Proteomes" id="UP001215280"/>
    </source>
</evidence>
<dbReference type="EMBL" id="JARJLG010000004">
    <property type="protein sequence ID" value="KAJ7781719.1"/>
    <property type="molecule type" value="Genomic_DNA"/>
</dbReference>
<comment type="caution">
    <text evidence="2">The sequence shown here is derived from an EMBL/GenBank/DDBJ whole genome shotgun (WGS) entry which is preliminary data.</text>
</comment>
<protein>
    <submittedName>
        <fullName evidence="2">Uncharacterized protein</fullName>
    </submittedName>
</protein>
<evidence type="ECO:0000256" key="1">
    <source>
        <dbReference type="SAM" id="MobiDB-lite"/>
    </source>
</evidence>
<accession>A0AAD7NZF3</accession>
<keyword evidence="3" id="KW-1185">Reference proteome</keyword>
<sequence length="367" mass="40258">MSPRKVLFQLPEHTTKSDRAKFAATLLTPSMLPPRTQPMKCNECGKFLKFALTLGDKNGHQAGQITAGNRNSRCCKLTVVNTMTQREREVFVTALDEYDADQAALKAEDAALKAEAKKATRKTSKLLFALWTSANNVNTKTMSSPGKPGKAKETRDAECKATALKGKGKAKEEKIAPPPHKKAKRDNVDVSPAVPSRTESTEKRKKAKANEVAVSGTANVPDTERFKFSETNLFEVSHTGATQDALQYARYSPHRGSWTSVEESGVLGKVNISESGSIVIYRVATLQDWECLGLRRLLFDLHQRSDCIRSVSTTGNSHFPSFPSAGPAAGPSTSQISSLKRAREDSEDEIEDSEDEMEDSSEDEMED</sequence>
<organism evidence="2 3">
    <name type="scientific">Mycena maculata</name>
    <dbReference type="NCBI Taxonomy" id="230809"/>
    <lineage>
        <taxon>Eukaryota</taxon>
        <taxon>Fungi</taxon>
        <taxon>Dikarya</taxon>
        <taxon>Basidiomycota</taxon>
        <taxon>Agaricomycotina</taxon>
        <taxon>Agaricomycetes</taxon>
        <taxon>Agaricomycetidae</taxon>
        <taxon>Agaricales</taxon>
        <taxon>Marasmiineae</taxon>
        <taxon>Mycenaceae</taxon>
        <taxon>Mycena</taxon>
    </lineage>
</organism>
<proteinExistence type="predicted"/>
<evidence type="ECO:0000313" key="2">
    <source>
        <dbReference type="EMBL" id="KAJ7781719.1"/>
    </source>
</evidence>
<feature type="region of interest" description="Disordered" evidence="1">
    <location>
        <begin position="163"/>
        <end position="216"/>
    </location>
</feature>
<feature type="compositionally biased region" description="Low complexity" evidence="1">
    <location>
        <begin position="319"/>
        <end position="332"/>
    </location>
</feature>
<gene>
    <name evidence="2" type="ORF">DFH07DRAFT_764746</name>
</gene>
<dbReference type="Proteomes" id="UP001215280">
    <property type="component" value="Unassembled WGS sequence"/>
</dbReference>
<feature type="compositionally biased region" description="Acidic residues" evidence="1">
    <location>
        <begin position="345"/>
        <end position="367"/>
    </location>
</feature>
<name>A0AAD7NZF3_9AGAR</name>
<reference evidence="2" key="1">
    <citation type="submission" date="2023-03" db="EMBL/GenBank/DDBJ databases">
        <title>Massive genome expansion in bonnet fungi (Mycena s.s.) driven by repeated elements and novel gene families across ecological guilds.</title>
        <authorList>
            <consortium name="Lawrence Berkeley National Laboratory"/>
            <person name="Harder C.B."/>
            <person name="Miyauchi S."/>
            <person name="Viragh M."/>
            <person name="Kuo A."/>
            <person name="Thoen E."/>
            <person name="Andreopoulos B."/>
            <person name="Lu D."/>
            <person name="Skrede I."/>
            <person name="Drula E."/>
            <person name="Henrissat B."/>
            <person name="Morin E."/>
            <person name="Kohler A."/>
            <person name="Barry K."/>
            <person name="LaButti K."/>
            <person name="Morin E."/>
            <person name="Salamov A."/>
            <person name="Lipzen A."/>
            <person name="Mereny Z."/>
            <person name="Hegedus B."/>
            <person name="Baldrian P."/>
            <person name="Stursova M."/>
            <person name="Weitz H."/>
            <person name="Taylor A."/>
            <person name="Grigoriev I.V."/>
            <person name="Nagy L.G."/>
            <person name="Martin F."/>
            <person name="Kauserud H."/>
        </authorList>
    </citation>
    <scope>NUCLEOTIDE SEQUENCE</scope>
    <source>
        <strain evidence="2">CBHHK188m</strain>
    </source>
</reference>